<feature type="transmembrane region" description="Helical" evidence="1">
    <location>
        <begin position="38"/>
        <end position="58"/>
    </location>
</feature>
<evidence type="ECO:0000313" key="3">
    <source>
        <dbReference type="Proteomes" id="UP001150266"/>
    </source>
</evidence>
<feature type="transmembrane region" description="Helical" evidence="1">
    <location>
        <begin position="559"/>
        <end position="576"/>
    </location>
</feature>
<keyword evidence="3" id="KW-1185">Reference proteome</keyword>
<protein>
    <submittedName>
        <fullName evidence="2">Gaa1-like protein</fullName>
    </submittedName>
</protein>
<dbReference type="AlphaFoldDB" id="A0A9W9ASP7"/>
<accession>A0A9W9ASP7</accession>
<keyword evidence="1" id="KW-1133">Transmembrane helix</keyword>
<dbReference type="InterPro" id="IPR007246">
    <property type="entry name" value="Gaa1"/>
</dbReference>
<dbReference type="EMBL" id="JAOTPV010000002">
    <property type="protein sequence ID" value="KAJ4487817.1"/>
    <property type="molecule type" value="Genomic_DNA"/>
</dbReference>
<dbReference type="Pfam" id="PF04114">
    <property type="entry name" value="Gaa1"/>
    <property type="match status" value="1"/>
</dbReference>
<dbReference type="Gene3D" id="3.40.630.10">
    <property type="entry name" value="Zn peptidases"/>
    <property type="match status" value="1"/>
</dbReference>
<sequence>MDTLSLRVRGFLSISRLFRPTGDANFARIKRRRALFSFIARRMAVLKLALFITGYIWMLSIPSSQLCRGVYFDENALQPGQVNTYWNWKEVHDADRFLTELEALRDINATSEQRSQFVVNEFLKIGLSASTQNYEFTGLHKGINGTNAYAILSSPRVSGAEATVISASWLSRMNEGDGTLNLRGVATVLALSRFVKQYSLWARDIIFIVSDGHMEGMQAWLSAYHGVTQSNIRAERLELTSGVIWTALNIDYPGHSLSHLGIFHGMPLHLPSVSYLMNISSEGLNGRLPNQDLLNSFQHISRRTGVPVVLYDHKDEPGLEWLPESIRNHREIRTYAAQARNLLRHVRYQASGRGSGVHGLFHQYRIDAFTVFAVPSAGPHGFHSLGRIIESTLRTTNNLLERLHASFFFYVLTSFDRFVKIGNYLPSVILISVAMIFGGLEVWVDAAWTKRIPEKPNVEGSTRMIWNRRRRPVLEVVSIMVATHLFGAITFFFLTSKLYQSLSFASAELCLVTYLLPLVVPRLLRRCYSDDIAPLSLVLKAFNLCLSSTVISIITVLNFSLAACLAVALGILLYIASSSSNRAIGMAKYTVYVVLGFGWVLLEETTKQMIWDWDVLGVWLLPFLCIVYFPLTLQAALVCII</sequence>
<keyword evidence="1" id="KW-0812">Transmembrane</keyword>
<feature type="transmembrane region" description="Helical" evidence="1">
    <location>
        <begin position="424"/>
        <end position="444"/>
    </location>
</feature>
<feature type="transmembrane region" description="Helical" evidence="1">
    <location>
        <begin position="473"/>
        <end position="495"/>
    </location>
</feature>
<comment type="caution">
    <text evidence="2">The sequence shown here is derived from an EMBL/GenBank/DDBJ whole genome shotgun (WGS) entry which is preliminary data.</text>
</comment>
<dbReference type="OrthoDB" id="445301at2759"/>
<organism evidence="2 3">
    <name type="scientific">Lentinula aciculospora</name>
    <dbReference type="NCBI Taxonomy" id="153920"/>
    <lineage>
        <taxon>Eukaryota</taxon>
        <taxon>Fungi</taxon>
        <taxon>Dikarya</taxon>
        <taxon>Basidiomycota</taxon>
        <taxon>Agaricomycotina</taxon>
        <taxon>Agaricomycetes</taxon>
        <taxon>Agaricomycetidae</taxon>
        <taxon>Agaricales</taxon>
        <taxon>Marasmiineae</taxon>
        <taxon>Omphalotaceae</taxon>
        <taxon>Lentinula</taxon>
    </lineage>
</organism>
<dbReference type="GO" id="GO:0016255">
    <property type="term" value="P:attachment of GPI anchor to protein"/>
    <property type="evidence" value="ECO:0007669"/>
    <property type="project" value="TreeGrafter"/>
</dbReference>
<dbReference type="PANTHER" id="PTHR13304">
    <property type="entry name" value="GLYCOSYLPHOSPHATIDYLINOSITOL ANCHOR ATTACHMENT 1 PROTEIN"/>
    <property type="match status" value="1"/>
</dbReference>
<feature type="transmembrane region" description="Helical" evidence="1">
    <location>
        <begin position="617"/>
        <end position="640"/>
    </location>
</feature>
<dbReference type="PANTHER" id="PTHR13304:SF0">
    <property type="entry name" value="GLYCOSYLPHOSPHATIDYLINOSITOL ANCHOR ATTACHMENT 1 PROTEIN"/>
    <property type="match status" value="1"/>
</dbReference>
<feature type="transmembrane region" description="Helical" evidence="1">
    <location>
        <begin position="583"/>
        <end position="602"/>
    </location>
</feature>
<evidence type="ECO:0000256" key="1">
    <source>
        <dbReference type="SAM" id="Phobius"/>
    </source>
</evidence>
<gene>
    <name evidence="2" type="ORF">J3R30DRAFT_3679427</name>
</gene>
<proteinExistence type="predicted"/>
<keyword evidence="1" id="KW-0472">Membrane</keyword>
<feature type="transmembrane region" description="Helical" evidence="1">
    <location>
        <begin position="501"/>
        <end position="520"/>
    </location>
</feature>
<evidence type="ECO:0000313" key="2">
    <source>
        <dbReference type="EMBL" id="KAJ4487817.1"/>
    </source>
</evidence>
<dbReference type="GO" id="GO:0042765">
    <property type="term" value="C:GPI-anchor transamidase complex"/>
    <property type="evidence" value="ECO:0007669"/>
    <property type="project" value="InterPro"/>
</dbReference>
<dbReference type="Proteomes" id="UP001150266">
    <property type="component" value="Unassembled WGS sequence"/>
</dbReference>
<name>A0A9W9ASP7_9AGAR</name>
<reference evidence="2" key="1">
    <citation type="submission" date="2022-08" db="EMBL/GenBank/DDBJ databases">
        <title>A Global Phylogenomic Analysis of the Shiitake Genus Lentinula.</title>
        <authorList>
            <consortium name="DOE Joint Genome Institute"/>
            <person name="Sierra-Patev S."/>
            <person name="Min B."/>
            <person name="Naranjo-Ortiz M."/>
            <person name="Looney B."/>
            <person name="Konkel Z."/>
            <person name="Slot J.C."/>
            <person name="Sakamoto Y."/>
            <person name="Steenwyk J.L."/>
            <person name="Rokas A."/>
            <person name="Carro J."/>
            <person name="Camarero S."/>
            <person name="Ferreira P."/>
            <person name="Molpeceres G."/>
            <person name="Ruiz-Duenas F.J."/>
            <person name="Serrano A."/>
            <person name="Henrissat B."/>
            <person name="Drula E."/>
            <person name="Hughes K.W."/>
            <person name="Mata J.L."/>
            <person name="Ishikawa N.K."/>
            <person name="Vargas-Isla R."/>
            <person name="Ushijima S."/>
            <person name="Smith C.A."/>
            <person name="Ahrendt S."/>
            <person name="Andreopoulos W."/>
            <person name="He G."/>
            <person name="Labutti K."/>
            <person name="Lipzen A."/>
            <person name="Ng V."/>
            <person name="Riley R."/>
            <person name="Sandor L."/>
            <person name="Barry K."/>
            <person name="Martinez A.T."/>
            <person name="Xiao Y."/>
            <person name="Gibbons J.G."/>
            <person name="Terashima K."/>
            <person name="Grigoriev I.V."/>
            <person name="Hibbett D.S."/>
        </authorList>
    </citation>
    <scope>NUCLEOTIDE SEQUENCE</scope>
    <source>
        <strain evidence="2">JLM2183</strain>
    </source>
</reference>